<dbReference type="NCBIfam" id="TIGR02358">
    <property type="entry name" value="thia_cytX"/>
    <property type="match status" value="1"/>
</dbReference>
<dbReference type="EMBL" id="FQVH01000009">
    <property type="protein sequence ID" value="SHE99915.1"/>
    <property type="molecule type" value="Genomic_DNA"/>
</dbReference>
<feature type="transmembrane region" description="Helical" evidence="6">
    <location>
        <begin position="310"/>
        <end position="332"/>
    </location>
</feature>
<feature type="transmembrane region" description="Helical" evidence="6">
    <location>
        <begin position="119"/>
        <end position="136"/>
    </location>
</feature>
<feature type="transmembrane region" description="Helical" evidence="6">
    <location>
        <begin position="12"/>
        <end position="33"/>
    </location>
</feature>
<protein>
    <submittedName>
        <fullName evidence="7">Putative hydroxymethylpyrimidine transporter CytX</fullName>
    </submittedName>
</protein>
<evidence type="ECO:0000256" key="1">
    <source>
        <dbReference type="ARBA" id="ARBA00004141"/>
    </source>
</evidence>
<dbReference type="PANTHER" id="PTHR30569">
    <property type="entry name" value="CYTOSINE TRANSPORTER CODB"/>
    <property type="match status" value="1"/>
</dbReference>
<reference evidence="7 8" key="1">
    <citation type="submission" date="2016-11" db="EMBL/GenBank/DDBJ databases">
        <authorList>
            <person name="Jaros S."/>
            <person name="Januszkiewicz K."/>
            <person name="Wedrychowicz H."/>
        </authorList>
    </citation>
    <scope>NUCLEOTIDE SEQUENCE [LARGE SCALE GENOMIC DNA]</scope>
    <source>
        <strain evidence="7 8">DSM 17918</strain>
    </source>
</reference>
<dbReference type="GO" id="GO:0015209">
    <property type="term" value="F:cytosine transmembrane transporter activity"/>
    <property type="evidence" value="ECO:0007669"/>
    <property type="project" value="InterPro"/>
</dbReference>
<keyword evidence="3 6" id="KW-0812">Transmembrane</keyword>
<dbReference type="InterPro" id="IPR001248">
    <property type="entry name" value="Pur-cyt_permease"/>
</dbReference>
<evidence type="ECO:0000256" key="2">
    <source>
        <dbReference type="ARBA" id="ARBA00008974"/>
    </source>
</evidence>
<dbReference type="Pfam" id="PF02133">
    <property type="entry name" value="Transp_cyt_pur"/>
    <property type="match status" value="1"/>
</dbReference>
<feature type="transmembrane region" description="Helical" evidence="6">
    <location>
        <begin position="148"/>
        <end position="168"/>
    </location>
</feature>
<dbReference type="GO" id="GO:0005886">
    <property type="term" value="C:plasma membrane"/>
    <property type="evidence" value="ECO:0007669"/>
    <property type="project" value="TreeGrafter"/>
</dbReference>
<feature type="transmembrane region" description="Helical" evidence="6">
    <location>
        <begin position="341"/>
        <end position="359"/>
    </location>
</feature>
<dbReference type="AlphaFoldDB" id="A0A1M4Y2I4"/>
<dbReference type="InterPro" id="IPR030191">
    <property type="entry name" value="CodB"/>
</dbReference>
<sequence>MNVKISNRSMFLLWFGAAVSMAEIMTGALYAPMGFKKGVLAILLGHILGNTFLVLTGIIGFRERASSMESTRYTFGVYGSYLFSLLNILQLIGWTAVMIIVAGRSMNTISIKLWGFDNFYVWAMITGFLVILWLYSGNRGFNEINNTAVVLLFVLTIVMSFLVFRGGIPAKVSGGMSFGQGFELAVVMPLSWLPLVSDYTRAAESEKGSAIATWFGYFIGSAWMYIIGLGTALAFKSSDPTEIMLKAGLGIYALLIVVMSTVTTTFLDVYSSAMSFLNIKKGDEKLVSVIMGAIGTIVALVFPMEQYENFLYAIGSVFAPLFAVLVIGYFIFKEDKSKQLFNVKALVSWGIGVVLYYVLLRYNTVIGVTLPDVILTGIVYLIAHKIGIAFGRQAS</sequence>
<evidence type="ECO:0000313" key="7">
    <source>
        <dbReference type="EMBL" id="SHE99915.1"/>
    </source>
</evidence>
<dbReference type="PANTHER" id="PTHR30569:SF0">
    <property type="entry name" value="CYTOSINE PERMEASE"/>
    <property type="match status" value="1"/>
</dbReference>
<keyword evidence="5 6" id="KW-0472">Membrane</keyword>
<dbReference type="InterPro" id="IPR012732">
    <property type="entry name" value="Thia_CytX"/>
</dbReference>
<keyword evidence="8" id="KW-1185">Reference proteome</keyword>
<dbReference type="Gene3D" id="1.10.4160.10">
    <property type="entry name" value="Hydantoin permease"/>
    <property type="match status" value="1"/>
</dbReference>
<evidence type="ECO:0000256" key="4">
    <source>
        <dbReference type="ARBA" id="ARBA00022989"/>
    </source>
</evidence>
<evidence type="ECO:0000256" key="6">
    <source>
        <dbReference type="SAM" id="Phobius"/>
    </source>
</evidence>
<feature type="transmembrane region" description="Helical" evidence="6">
    <location>
        <begin position="39"/>
        <end position="61"/>
    </location>
</feature>
<feature type="transmembrane region" description="Helical" evidence="6">
    <location>
        <begin position="247"/>
        <end position="266"/>
    </location>
</feature>
<dbReference type="Proteomes" id="UP000184088">
    <property type="component" value="Unassembled WGS sequence"/>
</dbReference>
<proteinExistence type="inferred from homology"/>
<name>A0A1M4Y2I4_9THEO</name>
<dbReference type="STRING" id="1121256.SAMN02746089_01138"/>
<comment type="subcellular location">
    <subcellularLocation>
        <location evidence="1">Membrane</location>
        <topology evidence="1">Multi-pass membrane protein</topology>
    </subcellularLocation>
</comment>
<keyword evidence="4 6" id="KW-1133">Transmembrane helix</keyword>
<feature type="transmembrane region" description="Helical" evidence="6">
    <location>
        <begin position="365"/>
        <end position="383"/>
    </location>
</feature>
<feature type="transmembrane region" description="Helical" evidence="6">
    <location>
        <begin position="286"/>
        <end position="304"/>
    </location>
</feature>
<evidence type="ECO:0000256" key="3">
    <source>
        <dbReference type="ARBA" id="ARBA00022692"/>
    </source>
</evidence>
<comment type="similarity">
    <text evidence="2">Belongs to the purine-cytosine permease (2.A.39) family.</text>
</comment>
<evidence type="ECO:0000256" key="5">
    <source>
        <dbReference type="ARBA" id="ARBA00023136"/>
    </source>
</evidence>
<evidence type="ECO:0000313" key="8">
    <source>
        <dbReference type="Proteomes" id="UP000184088"/>
    </source>
</evidence>
<feature type="transmembrane region" description="Helical" evidence="6">
    <location>
        <begin position="73"/>
        <end position="99"/>
    </location>
</feature>
<accession>A0A1M4Y2I4</accession>
<organism evidence="7 8">
    <name type="scientific">Caldanaerobius fijiensis DSM 17918</name>
    <dbReference type="NCBI Taxonomy" id="1121256"/>
    <lineage>
        <taxon>Bacteria</taxon>
        <taxon>Bacillati</taxon>
        <taxon>Bacillota</taxon>
        <taxon>Clostridia</taxon>
        <taxon>Thermoanaerobacterales</taxon>
        <taxon>Thermoanaerobacteraceae</taxon>
        <taxon>Caldanaerobius</taxon>
    </lineage>
</organism>
<gene>
    <name evidence="7" type="ORF">SAMN02746089_01138</name>
</gene>
<feature type="transmembrane region" description="Helical" evidence="6">
    <location>
        <begin position="214"/>
        <end position="235"/>
    </location>
</feature>